<accession>A0A074VEU1</accession>
<dbReference type="GO" id="GO:0070475">
    <property type="term" value="P:rRNA base methylation"/>
    <property type="evidence" value="ECO:0007669"/>
    <property type="project" value="TreeGrafter"/>
</dbReference>
<evidence type="ECO:0000259" key="14">
    <source>
        <dbReference type="Pfam" id="PF20260"/>
    </source>
</evidence>
<sequence length="260" mass="28570">MLIRLFLFAGLLIDFFTTIMPRFYLPPSVLVSDAFSLPDTAARHVQVLRYQPGEVIELFDGLGKVYQAEIMSMGKKNVDVLIRESTDINLESPLNITLMQSISSSDRMDLTIQKAVELGVTMIQPVLTERSSQRLSGERAMKKLERWLDIAIGACEQCGRTVVPRIQPITGLSDALCALGVDDLKLLMSLNQPRALNQFTQPQAVVLLVGPEGGLSQAEEELAINHGFNAISTGPRVLRTETASLAAIAAMQLLWGDFRG</sequence>
<dbReference type="InterPro" id="IPR029026">
    <property type="entry name" value="tRNA_m1G_MTases_N"/>
</dbReference>
<dbReference type="Gene3D" id="3.40.1280.10">
    <property type="match status" value="1"/>
</dbReference>
<evidence type="ECO:0000259" key="13">
    <source>
        <dbReference type="Pfam" id="PF04452"/>
    </source>
</evidence>
<evidence type="ECO:0000256" key="7">
    <source>
        <dbReference type="ARBA" id="ARBA00022603"/>
    </source>
</evidence>
<dbReference type="PANTHER" id="PTHR30027:SF3">
    <property type="entry name" value="16S RRNA (URACIL(1498)-N(3))-METHYLTRANSFERASE"/>
    <property type="match status" value="1"/>
</dbReference>
<dbReference type="SUPFAM" id="SSF88697">
    <property type="entry name" value="PUA domain-like"/>
    <property type="match status" value="1"/>
</dbReference>
<feature type="domain" description="Ribosomal RNA small subunit methyltransferase E PUA-like" evidence="14">
    <location>
        <begin position="37"/>
        <end position="82"/>
    </location>
</feature>
<evidence type="ECO:0000313" key="16">
    <source>
        <dbReference type="Proteomes" id="UP000027644"/>
    </source>
</evidence>
<feature type="domain" description="Ribosomal RNA small subunit methyltransferase E methyltransferase" evidence="13">
    <location>
        <begin position="91"/>
        <end position="252"/>
    </location>
</feature>
<dbReference type="InterPro" id="IPR006700">
    <property type="entry name" value="RsmE"/>
</dbReference>
<name>A0A074VEU1_9NEIS</name>
<keyword evidence="6 12" id="KW-0698">rRNA processing</keyword>
<dbReference type="InterPro" id="IPR046886">
    <property type="entry name" value="RsmE_MTase_dom"/>
</dbReference>
<dbReference type="Pfam" id="PF04452">
    <property type="entry name" value="Methyltrans_RNA"/>
    <property type="match status" value="1"/>
</dbReference>
<comment type="function">
    <text evidence="10 12">Specifically methylates the N3 position of the uracil ring of uridine 1498 (m3U1498) in 16S rRNA. Acts on the fully assembled 30S ribosomal subunit.</text>
</comment>
<evidence type="ECO:0000256" key="6">
    <source>
        <dbReference type="ARBA" id="ARBA00022552"/>
    </source>
</evidence>
<evidence type="ECO:0000256" key="4">
    <source>
        <dbReference type="ARBA" id="ARBA00013673"/>
    </source>
</evidence>
<dbReference type="PIRSF" id="PIRSF015601">
    <property type="entry name" value="MTase_slr0722"/>
    <property type="match status" value="1"/>
</dbReference>
<evidence type="ECO:0000256" key="5">
    <source>
        <dbReference type="ARBA" id="ARBA00022490"/>
    </source>
</evidence>
<reference evidence="15 16" key="1">
    <citation type="journal article" date="2014" name="PLoS Genet.">
        <title>Hidden diversity in honey bee gut symbionts detected by single-cell genomics.</title>
        <authorList>
            <person name="Engel P."/>
            <person name="Stepanauskas R."/>
            <person name="Moran N."/>
        </authorList>
    </citation>
    <scope>NUCLEOTIDE SEQUENCE [LARGE SCALE GENOMIC DNA]</scope>
    <source>
        <strain evidence="15 16">SCGC AB-598-J21</strain>
    </source>
</reference>
<evidence type="ECO:0000256" key="10">
    <source>
        <dbReference type="ARBA" id="ARBA00025699"/>
    </source>
</evidence>
<evidence type="ECO:0000256" key="8">
    <source>
        <dbReference type="ARBA" id="ARBA00022679"/>
    </source>
</evidence>
<evidence type="ECO:0000256" key="11">
    <source>
        <dbReference type="ARBA" id="ARBA00047944"/>
    </source>
</evidence>
<dbReference type="GO" id="GO:0070042">
    <property type="term" value="F:rRNA (uridine-N3-)-methyltransferase activity"/>
    <property type="evidence" value="ECO:0007669"/>
    <property type="project" value="TreeGrafter"/>
</dbReference>
<dbReference type="CDD" id="cd18084">
    <property type="entry name" value="RsmE-like"/>
    <property type="match status" value="1"/>
</dbReference>
<dbReference type="EC" id="2.1.1.193" evidence="3 12"/>
<dbReference type="NCBIfam" id="NF008692">
    <property type="entry name" value="PRK11713.1-5"/>
    <property type="match status" value="1"/>
</dbReference>
<evidence type="ECO:0000256" key="9">
    <source>
        <dbReference type="ARBA" id="ARBA00022691"/>
    </source>
</evidence>
<keyword evidence="7 12" id="KW-0489">Methyltransferase</keyword>
<evidence type="ECO:0000313" key="15">
    <source>
        <dbReference type="EMBL" id="KEQ00990.1"/>
    </source>
</evidence>
<comment type="catalytic activity">
    <reaction evidence="11 12">
        <text>uridine(1498) in 16S rRNA + S-adenosyl-L-methionine = N(3)-methyluridine(1498) in 16S rRNA + S-adenosyl-L-homocysteine + H(+)</text>
        <dbReference type="Rhea" id="RHEA:42920"/>
        <dbReference type="Rhea" id="RHEA-COMP:10283"/>
        <dbReference type="Rhea" id="RHEA-COMP:10284"/>
        <dbReference type="ChEBI" id="CHEBI:15378"/>
        <dbReference type="ChEBI" id="CHEBI:57856"/>
        <dbReference type="ChEBI" id="CHEBI:59789"/>
        <dbReference type="ChEBI" id="CHEBI:65315"/>
        <dbReference type="ChEBI" id="CHEBI:74502"/>
        <dbReference type="EC" id="2.1.1.193"/>
    </reaction>
</comment>
<comment type="caution">
    <text evidence="15">The sequence shown here is derived from an EMBL/GenBank/DDBJ whole genome shotgun (WGS) entry which is preliminary data.</text>
</comment>
<keyword evidence="8 12" id="KW-0808">Transferase</keyword>
<comment type="subcellular location">
    <subcellularLocation>
        <location evidence="1 12">Cytoplasm</location>
    </subcellularLocation>
</comment>
<evidence type="ECO:0000256" key="12">
    <source>
        <dbReference type="PIRNR" id="PIRNR015601"/>
    </source>
</evidence>
<dbReference type="PANTHER" id="PTHR30027">
    <property type="entry name" value="RIBOSOMAL RNA SMALL SUBUNIT METHYLTRANSFERASE E"/>
    <property type="match status" value="1"/>
</dbReference>
<dbReference type="InterPro" id="IPR046887">
    <property type="entry name" value="RsmE_PUA-like"/>
</dbReference>
<evidence type="ECO:0000256" key="3">
    <source>
        <dbReference type="ARBA" id="ARBA00012328"/>
    </source>
</evidence>
<gene>
    <name evidence="15" type="ORF">SASC598J21_012070</name>
</gene>
<dbReference type="SUPFAM" id="SSF75217">
    <property type="entry name" value="alpha/beta knot"/>
    <property type="match status" value="1"/>
</dbReference>
<keyword evidence="9 12" id="KW-0949">S-adenosyl-L-methionine</keyword>
<proteinExistence type="inferred from homology"/>
<protein>
    <recommendedName>
        <fullName evidence="4 12">Ribosomal RNA small subunit methyltransferase E</fullName>
        <ecNumber evidence="3 12">2.1.1.193</ecNumber>
    </recommendedName>
</protein>
<dbReference type="Proteomes" id="UP000027644">
    <property type="component" value="Unassembled WGS sequence"/>
</dbReference>
<dbReference type="EMBL" id="AVQL01000439">
    <property type="protein sequence ID" value="KEQ00990.1"/>
    <property type="molecule type" value="Genomic_DNA"/>
</dbReference>
<evidence type="ECO:0000256" key="1">
    <source>
        <dbReference type="ARBA" id="ARBA00004496"/>
    </source>
</evidence>
<comment type="similarity">
    <text evidence="2 12">Belongs to the RNA methyltransferase RsmE family.</text>
</comment>
<dbReference type="NCBIfam" id="TIGR00046">
    <property type="entry name" value="RsmE family RNA methyltransferase"/>
    <property type="match status" value="1"/>
</dbReference>
<dbReference type="InterPro" id="IPR029028">
    <property type="entry name" value="Alpha/beta_knot_MTases"/>
</dbReference>
<dbReference type="GO" id="GO:0005737">
    <property type="term" value="C:cytoplasm"/>
    <property type="evidence" value="ECO:0007669"/>
    <property type="project" value="UniProtKB-SubCell"/>
</dbReference>
<evidence type="ECO:0000256" key="2">
    <source>
        <dbReference type="ARBA" id="ARBA00005528"/>
    </source>
</evidence>
<dbReference type="InterPro" id="IPR015947">
    <property type="entry name" value="PUA-like_sf"/>
</dbReference>
<dbReference type="Pfam" id="PF20260">
    <property type="entry name" value="PUA_4"/>
    <property type="match status" value="1"/>
</dbReference>
<dbReference type="Gene3D" id="2.40.240.20">
    <property type="entry name" value="Hypothetical PUA domain-like, domain 1"/>
    <property type="match status" value="1"/>
</dbReference>
<organism evidence="15 16">
    <name type="scientific">Snodgrassella alvi SCGC AB-598-J21</name>
    <dbReference type="NCBI Taxonomy" id="1385367"/>
    <lineage>
        <taxon>Bacteria</taxon>
        <taxon>Pseudomonadati</taxon>
        <taxon>Pseudomonadota</taxon>
        <taxon>Betaproteobacteria</taxon>
        <taxon>Neisseriales</taxon>
        <taxon>Neisseriaceae</taxon>
        <taxon>Snodgrassella</taxon>
    </lineage>
</organism>
<dbReference type="AlphaFoldDB" id="A0A074VEU1"/>
<keyword evidence="5 12" id="KW-0963">Cytoplasm</keyword>